<dbReference type="AlphaFoldDB" id="A0A0G4K758"/>
<gene>
    <name evidence="2" type="ORF">BRSU_1469</name>
</gene>
<proteinExistence type="predicted"/>
<protein>
    <recommendedName>
        <fullName evidence="1">DUF4132 domain-containing protein</fullName>
    </recommendedName>
</protein>
<dbReference type="InterPro" id="IPR025406">
    <property type="entry name" value="DUF4132"/>
</dbReference>
<dbReference type="EMBL" id="CVLB01000001">
    <property type="protein sequence ID" value="CRF33478.1"/>
    <property type="molecule type" value="Genomic_DNA"/>
</dbReference>
<dbReference type="Proteomes" id="UP000043763">
    <property type="component" value="Unassembled WGS sequence"/>
</dbReference>
<evidence type="ECO:0000313" key="2">
    <source>
        <dbReference type="EMBL" id="CRF33478.1"/>
    </source>
</evidence>
<reference evidence="3" key="1">
    <citation type="submission" date="2015-04" db="EMBL/GenBank/DDBJ databases">
        <authorList>
            <person name="Mushtaq Mamoona"/>
        </authorList>
    </citation>
    <scope>NUCLEOTIDE SEQUENCE [LARGE SCALE GENOMIC DNA]</scope>
    <source>
        <strain evidence="3">AN4859/03</strain>
    </source>
</reference>
<keyword evidence="3" id="KW-1185">Reference proteome</keyword>
<evidence type="ECO:0000259" key="1">
    <source>
        <dbReference type="Pfam" id="PF13569"/>
    </source>
</evidence>
<feature type="domain" description="DUF4132" evidence="1">
    <location>
        <begin position="850"/>
        <end position="1030"/>
    </location>
</feature>
<dbReference type="RefSeq" id="WP_048594676.1">
    <property type="nucleotide sequence ID" value="NZ_CVLB01000001.1"/>
</dbReference>
<evidence type="ECO:0000313" key="3">
    <source>
        <dbReference type="Proteomes" id="UP000043763"/>
    </source>
</evidence>
<dbReference type="OrthoDB" id="4770574at2"/>
<sequence length="1122" mass="133061">MGSIESHIKKVTNNKDISNEIRHTIEDYVYLKTDEVPERVHSIMNRNDFDAFINDLSKCRQDERESYKRLLILYIHNNYEYRENNTYNIIRFYYLDDSVKNGFLYYIFENKENIIGIHFFIDFLKCYNLIFKDLVKIDNKIKNSFNRFIEEIKNKTDDEIIDEYKDYQIYCPLYILSQLIIHTKDKNLAFKLLSIISKIENNENIIIRNILCSLFLIIDVSEEIKNKFLEILSNNKGSSALFMKDINVFYKSEYFIRYIIDINYTTSDNKYNNVTLTYTFINELLEILQKIFYLFKSNSQSIKLELIESLYNDDKDNFYNMYKLYQESVLLDYNNSNPQLKYNNMHFVDNCIDIYLLMSAFLFNKKENEIIDHNIVDRAVDFLCNFLDPLPECYDDYNDYKYLIHNIFEYHTYMLALLYDYNDKAKNFIKSTLYSYITINSFISARNYLYDKTVFNIVKEIFTLNDKVNIIDIYLTYYIYTNAIYSADNKKKTLLNIYNVIEIGNNYLEDIDKFINDDKFIKNISKDINFTIHFLNTLYNKESKIENYKLVLKLLETSKSKEIKKTCIKILEKSESKVKDDLIQKLDKAKGEFETSLKSIIRIWDMSRFNESFEFKNIEEINSHVDKYYNEGYEEKINKYSFIEKEISNVLLKDKKTLVPLKVMKYIFTEYIALKEINKLIDIEKIINHFDMEYFRNALSNIYNEFVNLKYPIELKNIYILYCLYMDDEAVLKLKNEVAYLTNNARGALAAHIVQCMALNGNKLVLVMLDSISLKYKNNQVKNAAKTALENVSSILGISRDELIDKIIPNFDFDSKGQKTLSYGGEAQRTFTISINNDFSLSIKDNQNDKTIKSLPAPNTKDDKDTASKAKKELTELKKSIKNTVENQIIRLKKVLLNGRKWSYKGFKEVFVDNPLMNIFAQKLIWGIYDDNNKLIESFRYTEDGSFNTVHDEEYIFKDELKDKKNITLIHPIELDNDILLKWKNQLSDYDIAQPIEQLNMIYELPEEKDINKNLEIVYHDNKVNPYALMKFAASLDMKRGEVLDAGTFFEYSLKDEIAKIMFVIHFNYLMVGYVQEEDVDIERAVFYKLDEDNNFDFNCPSNPLELNKRFVSSMCGLVKEL</sequence>
<dbReference type="Pfam" id="PF13569">
    <property type="entry name" value="DUF4132"/>
    <property type="match status" value="1"/>
</dbReference>
<organism evidence="2 3">
    <name type="scientific">Brachyspira suanatina</name>
    <dbReference type="NCBI Taxonomy" id="381802"/>
    <lineage>
        <taxon>Bacteria</taxon>
        <taxon>Pseudomonadati</taxon>
        <taxon>Spirochaetota</taxon>
        <taxon>Spirochaetia</taxon>
        <taxon>Brachyspirales</taxon>
        <taxon>Brachyspiraceae</taxon>
        <taxon>Brachyspira</taxon>
    </lineage>
</organism>
<name>A0A0G4K758_9SPIR</name>
<accession>A0A0G4K758</accession>